<dbReference type="EMBL" id="BMAW01069343">
    <property type="protein sequence ID" value="GFT68512.1"/>
    <property type="molecule type" value="Genomic_DNA"/>
</dbReference>
<dbReference type="OrthoDB" id="6509998at2759"/>
<protein>
    <submittedName>
        <fullName evidence="1">Uncharacterized protein</fullName>
    </submittedName>
</protein>
<proteinExistence type="predicted"/>
<keyword evidence="2" id="KW-1185">Reference proteome</keyword>
<evidence type="ECO:0000313" key="1">
    <source>
        <dbReference type="EMBL" id="GFT68512.1"/>
    </source>
</evidence>
<reference evidence="1" key="1">
    <citation type="submission" date="2020-08" db="EMBL/GenBank/DDBJ databases">
        <title>Multicomponent nature underlies the extraordinary mechanical properties of spider dragline silk.</title>
        <authorList>
            <person name="Kono N."/>
            <person name="Nakamura H."/>
            <person name="Mori M."/>
            <person name="Yoshida Y."/>
            <person name="Ohtoshi R."/>
            <person name="Malay A.D."/>
            <person name="Moran D.A.P."/>
            <person name="Tomita M."/>
            <person name="Numata K."/>
            <person name="Arakawa K."/>
        </authorList>
    </citation>
    <scope>NUCLEOTIDE SEQUENCE</scope>
</reference>
<name>A0A8X6U0W2_NEPPI</name>
<comment type="caution">
    <text evidence="1">The sequence shown here is derived from an EMBL/GenBank/DDBJ whole genome shotgun (WGS) entry which is preliminary data.</text>
</comment>
<dbReference type="Proteomes" id="UP000887013">
    <property type="component" value="Unassembled WGS sequence"/>
</dbReference>
<dbReference type="AlphaFoldDB" id="A0A8X6U0W2"/>
<accession>A0A8X6U0W2</accession>
<organism evidence="1 2">
    <name type="scientific">Nephila pilipes</name>
    <name type="common">Giant wood spider</name>
    <name type="synonym">Nephila maculata</name>
    <dbReference type="NCBI Taxonomy" id="299642"/>
    <lineage>
        <taxon>Eukaryota</taxon>
        <taxon>Metazoa</taxon>
        <taxon>Ecdysozoa</taxon>
        <taxon>Arthropoda</taxon>
        <taxon>Chelicerata</taxon>
        <taxon>Arachnida</taxon>
        <taxon>Araneae</taxon>
        <taxon>Araneomorphae</taxon>
        <taxon>Entelegynae</taxon>
        <taxon>Araneoidea</taxon>
        <taxon>Nephilidae</taxon>
        <taxon>Nephila</taxon>
    </lineage>
</organism>
<evidence type="ECO:0000313" key="2">
    <source>
        <dbReference type="Proteomes" id="UP000887013"/>
    </source>
</evidence>
<gene>
    <name evidence="1" type="primary">X975_14697</name>
    <name evidence="1" type="ORF">NPIL_479411</name>
</gene>
<sequence length="220" mass="25492">MKLERWHCQIKYEEAGGTVMKRMDKTISLISKAIEKKLLSRIIGIELTPRIALIRKRHKTSLKMRDEYRYIQCIEKHIVTKTQGESIFIYGIEKVVKTCQCTIRGVRNAIFAFIPSRVKHQWKQEDLEHSYNNLVVDVNYNEKHGIEKDAIVSTLRNVSLDAEIQKSMTEWKTVWDNVATRLKNATSVDKVRRIKRSMNPLKTSINSSFTTTNLSGLPVA</sequence>